<evidence type="ECO:0000259" key="6">
    <source>
        <dbReference type="PROSITE" id="PS51123"/>
    </source>
</evidence>
<evidence type="ECO:0000256" key="5">
    <source>
        <dbReference type="SAM" id="MobiDB-lite"/>
    </source>
</evidence>
<dbReference type="Gene3D" id="3.30.1330.60">
    <property type="entry name" value="OmpA-like domain"/>
    <property type="match status" value="1"/>
</dbReference>
<organism evidence="7 8">
    <name type="scientific">[Mycobacterium] kokjensenii</name>
    <dbReference type="NCBI Taxonomy" id="3064287"/>
    <lineage>
        <taxon>Bacteria</taxon>
        <taxon>Bacillati</taxon>
        <taxon>Actinomycetota</taxon>
        <taxon>Actinomycetes</taxon>
        <taxon>Mycobacteriales</taxon>
        <taxon>Mycobacteriaceae</taxon>
        <taxon>Mycolicibacter</taxon>
    </lineage>
</organism>
<comment type="subcellular location">
    <subcellularLocation>
        <location evidence="1">Cell outer membrane</location>
    </subcellularLocation>
</comment>
<proteinExistence type="predicted"/>
<evidence type="ECO:0000256" key="2">
    <source>
        <dbReference type="ARBA" id="ARBA00023136"/>
    </source>
</evidence>
<dbReference type="InterPro" id="IPR006664">
    <property type="entry name" value="OMP_bac"/>
</dbReference>
<dbReference type="InterPro" id="IPR050330">
    <property type="entry name" value="Bact_OuterMem_StrucFunc"/>
</dbReference>
<feature type="region of interest" description="Disordered" evidence="5">
    <location>
        <begin position="156"/>
        <end position="191"/>
    </location>
</feature>
<evidence type="ECO:0000256" key="4">
    <source>
        <dbReference type="PROSITE-ProRule" id="PRU00473"/>
    </source>
</evidence>
<sequence length="312" mass="31202">MGDRVTPDINAEAPSVSVPSLAVPDAGLPGLGFAPLSILRNGNVITLNGDLPDIATRTGLLDMLKGVFGGGVQLVDNLNIKAGVTAPELSGLASVFKAAVAMPDFKFKILGDTVTLIGTAASDAVRSAVEAAAKLAWPKLTLSNEIVVATAAEPAPTATSAPTSAPTSASPAPTSAPTETSSSAAPAPKATGDCANLQDAITAAMSSPVTFVTNGYTLSAGTQRELSRVAEKLKGCSSARVAVSGYTDSTGNDRINVPLSASRAKSVADFLVSQGVPADSVTSKGFGSADPVASNATPDGRAQNRRVAITVS</sequence>
<protein>
    <submittedName>
        <fullName evidence="7">OmpA family protein</fullName>
    </submittedName>
</protein>
<dbReference type="InterPro" id="IPR006665">
    <property type="entry name" value="OmpA-like"/>
</dbReference>
<feature type="region of interest" description="Disordered" evidence="5">
    <location>
        <begin position="282"/>
        <end position="303"/>
    </location>
</feature>
<feature type="domain" description="OmpA-like" evidence="6">
    <location>
        <begin position="198"/>
        <end position="312"/>
    </location>
</feature>
<name>A0ABN9MYN1_9MYCO</name>
<dbReference type="PANTHER" id="PTHR30329:SF21">
    <property type="entry name" value="LIPOPROTEIN YIAD-RELATED"/>
    <property type="match status" value="1"/>
</dbReference>
<dbReference type="InterPro" id="IPR036737">
    <property type="entry name" value="OmpA-like_sf"/>
</dbReference>
<dbReference type="Gene3D" id="3.40.1520.20">
    <property type="match status" value="1"/>
</dbReference>
<dbReference type="PANTHER" id="PTHR30329">
    <property type="entry name" value="STATOR ELEMENT OF FLAGELLAR MOTOR COMPLEX"/>
    <property type="match status" value="1"/>
</dbReference>
<evidence type="ECO:0000313" key="7">
    <source>
        <dbReference type="EMBL" id="CAJ1494313.1"/>
    </source>
</evidence>
<dbReference type="PRINTS" id="PR01023">
    <property type="entry name" value="NAFLGMOTY"/>
</dbReference>
<dbReference type="SUPFAM" id="SSF103088">
    <property type="entry name" value="OmpA-like"/>
    <property type="match status" value="1"/>
</dbReference>
<dbReference type="PROSITE" id="PS51123">
    <property type="entry name" value="OMPA_2"/>
    <property type="match status" value="1"/>
</dbReference>
<dbReference type="EMBL" id="OY726394">
    <property type="protein sequence ID" value="CAJ1494313.1"/>
    <property type="molecule type" value="Genomic_DNA"/>
</dbReference>
<dbReference type="RefSeq" id="WP_308475688.1">
    <property type="nucleotide sequence ID" value="NZ_OY726394.1"/>
</dbReference>
<evidence type="ECO:0000313" key="8">
    <source>
        <dbReference type="Proteomes" id="UP001190336"/>
    </source>
</evidence>
<accession>A0ABN9MYN1</accession>
<evidence type="ECO:0000256" key="1">
    <source>
        <dbReference type="ARBA" id="ARBA00004442"/>
    </source>
</evidence>
<feature type="compositionally biased region" description="Low complexity" evidence="5">
    <location>
        <begin position="156"/>
        <end position="188"/>
    </location>
</feature>
<keyword evidence="3" id="KW-0998">Cell outer membrane</keyword>
<dbReference type="PRINTS" id="PR01021">
    <property type="entry name" value="OMPADOMAIN"/>
</dbReference>
<dbReference type="InterPro" id="IPR054121">
    <property type="entry name" value="ArfA_BON-like"/>
</dbReference>
<gene>
    <name evidence="7" type="ORF">MU0083_000764</name>
</gene>
<evidence type="ECO:0000256" key="3">
    <source>
        <dbReference type="ARBA" id="ARBA00023237"/>
    </source>
</evidence>
<dbReference type="CDD" id="cd07185">
    <property type="entry name" value="OmpA_C-like"/>
    <property type="match status" value="1"/>
</dbReference>
<dbReference type="Pfam" id="PF21923">
    <property type="entry name" value="BON_like"/>
    <property type="match status" value="1"/>
</dbReference>
<dbReference type="Pfam" id="PF00691">
    <property type="entry name" value="OmpA"/>
    <property type="match status" value="1"/>
</dbReference>
<reference evidence="7 8" key="1">
    <citation type="submission" date="2023-08" db="EMBL/GenBank/DDBJ databases">
        <authorList>
            <person name="Folkvardsen B D."/>
            <person name="Norman A."/>
        </authorList>
    </citation>
    <scope>NUCLEOTIDE SEQUENCE [LARGE SCALE GENOMIC DNA]</scope>
    <source>
        <strain evidence="7 8">Mu0083</strain>
    </source>
</reference>
<keyword evidence="8" id="KW-1185">Reference proteome</keyword>
<keyword evidence="2 4" id="KW-0472">Membrane</keyword>
<dbReference type="Proteomes" id="UP001190336">
    <property type="component" value="Chromosome"/>
</dbReference>